<feature type="transmembrane region" description="Helical" evidence="1">
    <location>
        <begin position="124"/>
        <end position="140"/>
    </location>
</feature>
<feature type="transmembrane region" description="Helical" evidence="1">
    <location>
        <begin position="20"/>
        <end position="42"/>
    </location>
</feature>
<dbReference type="Proteomes" id="UP000703038">
    <property type="component" value="Unassembled WGS sequence"/>
</dbReference>
<accession>A0ABS2KUP1</accession>
<feature type="transmembrane region" description="Helical" evidence="1">
    <location>
        <begin position="172"/>
        <end position="194"/>
    </location>
</feature>
<keyword evidence="1" id="KW-0472">Membrane</keyword>
<protein>
    <submittedName>
        <fullName evidence="2">Uncharacterized protein</fullName>
    </submittedName>
</protein>
<organism evidence="2 3">
    <name type="scientific">Rhodococcoides corynebacterioides</name>
    <dbReference type="NCBI Taxonomy" id="53972"/>
    <lineage>
        <taxon>Bacteria</taxon>
        <taxon>Bacillati</taxon>
        <taxon>Actinomycetota</taxon>
        <taxon>Actinomycetes</taxon>
        <taxon>Mycobacteriales</taxon>
        <taxon>Nocardiaceae</taxon>
        <taxon>Rhodococcoides</taxon>
    </lineage>
</organism>
<feature type="transmembrane region" description="Helical" evidence="1">
    <location>
        <begin position="147"/>
        <end position="166"/>
    </location>
</feature>
<dbReference type="EMBL" id="JAFBBK010000001">
    <property type="protein sequence ID" value="MBM7415665.1"/>
    <property type="molecule type" value="Genomic_DNA"/>
</dbReference>
<keyword evidence="1" id="KW-1133">Transmembrane helix</keyword>
<proteinExistence type="predicted"/>
<feature type="transmembrane region" description="Helical" evidence="1">
    <location>
        <begin position="62"/>
        <end position="84"/>
    </location>
</feature>
<name>A0ABS2KUP1_9NOCA</name>
<gene>
    <name evidence="2" type="ORF">JOE42_002398</name>
</gene>
<feature type="transmembrane region" description="Helical" evidence="1">
    <location>
        <begin position="91"/>
        <end position="112"/>
    </location>
</feature>
<evidence type="ECO:0000313" key="2">
    <source>
        <dbReference type="EMBL" id="MBM7415665.1"/>
    </source>
</evidence>
<evidence type="ECO:0000256" key="1">
    <source>
        <dbReference type="SAM" id="Phobius"/>
    </source>
</evidence>
<sequence length="217" mass="21928">MSTTTTQQIALRARRTTPRWWALTGVSAAALVVLYAVLPLLGVRYPPASVALEALYAPADTVLDVIDVTTVLVVVAALTVVAVVRKLPYGIGAILMLCLGSTLTAAAGSAWLSDHLATSALPDGRVVAASSVIVSGALVVPGRLRPVVLGLGSALVAGVALAAVVTAGASGIGIVGALLVTGMWWGAAGVVMAHSPVAAAREARNPLDTAALMLRRR</sequence>
<reference evidence="2 3" key="1">
    <citation type="submission" date="2021-01" db="EMBL/GenBank/DDBJ databases">
        <title>Genomics of switchgrass bacterial isolates.</title>
        <authorList>
            <person name="Shade A."/>
        </authorList>
    </citation>
    <scope>NUCLEOTIDE SEQUENCE [LARGE SCALE GENOMIC DNA]</scope>
    <source>
        <strain evidence="2 3">PvP111</strain>
    </source>
</reference>
<dbReference type="RefSeq" id="WP_204868664.1">
    <property type="nucleotide sequence ID" value="NZ_JAFBBK010000001.1"/>
</dbReference>
<evidence type="ECO:0000313" key="3">
    <source>
        <dbReference type="Proteomes" id="UP000703038"/>
    </source>
</evidence>
<keyword evidence="1" id="KW-0812">Transmembrane</keyword>
<keyword evidence="3" id="KW-1185">Reference proteome</keyword>
<comment type="caution">
    <text evidence="2">The sequence shown here is derived from an EMBL/GenBank/DDBJ whole genome shotgun (WGS) entry which is preliminary data.</text>
</comment>